<keyword evidence="5 10" id="KW-0552">Olfaction</keyword>
<evidence type="ECO:0000256" key="5">
    <source>
        <dbReference type="ARBA" id="ARBA00022725"/>
    </source>
</evidence>
<dbReference type="PANTHER" id="PTHR21137">
    <property type="entry name" value="ODORANT RECEPTOR"/>
    <property type="match status" value="1"/>
</dbReference>
<feature type="transmembrane region" description="Helical" evidence="10">
    <location>
        <begin position="133"/>
        <end position="154"/>
    </location>
</feature>
<keyword evidence="4 10" id="KW-0812">Transmembrane</keyword>
<comment type="subcellular location">
    <subcellularLocation>
        <location evidence="1 10">Cell membrane</location>
        <topology evidence="1 10">Multi-pass membrane protein</topology>
    </subcellularLocation>
</comment>
<name>A0A411HR37_PROBE</name>
<dbReference type="PANTHER" id="PTHR21137:SF35">
    <property type="entry name" value="ODORANT RECEPTOR 19A-RELATED"/>
    <property type="match status" value="1"/>
</dbReference>
<keyword evidence="8 10" id="KW-0675">Receptor</keyword>
<evidence type="ECO:0000256" key="2">
    <source>
        <dbReference type="ARBA" id="ARBA00022475"/>
    </source>
</evidence>
<evidence type="ECO:0000256" key="7">
    <source>
        <dbReference type="ARBA" id="ARBA00023136"/>
    </source>
</evidence>
<feature type="transmembrane region" description="Helical" evidence="10">
    <location>
        <begin position="249"/>
        <end position="269"/>
    </location>
</feature>
<keyword evidence="2" id="KW-1003">Cell membrane</keyword>
<keyword evidence="6 10" id="KW-1133">Transmembrane helix</keyword>
<keyword evidence="7 10" id="KW-0472">Membrane</keyword>
<reference evidence="11" key="1">
    <citation type="submission" date="2018-05" db="EMBL/GenBank/DDBJ databases">
        <title>Identification and expression analysis of candidate chemosensory receptors in the white-spotted flower chafer, Protaetia brevitarsis.</title>
        <authorList>
            <person name="Zhang T."/>
        </authorList>
    </citation>
    <scope>NUCLEOTIDE SEQUENCE</scope>
</reference>
<proteinExistence type="evidence at transcript level"/>
<evidence type="ECO:0000256" key="8">
    <source>
        <dbReference type="ARBA" id="ARBA00023170"/>
    </source>
</evidence>
<evidence type="ECO:0000256" key="1">
    <source>
        <dbReference type="ARBA" id="ARBA00004651"/>
    </source>
</evidence>
<dbReference type="GO" id="GO:0004984">
    <property type="term" value="F:olfactory receptor activity"/>
    <property type="evidence" value="ECO:0007669"/>
    <property type="project" value="InterPro"/>
</dbReference>
<dbReference type="GO" id="GO:0005549">
    <property type="term" value="F:odorant binding"/>
    <property type="evidence" value="ECO:0007669"/>
    <property type="project" value="InterPro"/>
</dbReference>
<evidence type="ECO:0000313" key="11">
    <source>
        <dbReference type="EMBL" id="QBB72988.1"/>
    </source>
</evidence>
<dbReference type="AlphaFoldDB" id="A0A411HR37"/>
<dbReference type="GO" id="GO:0007165">
    <property type="term" value="P:signal transduction"/>
    <property type="evidence" value="ECO:0007669"/>
    <property type="project" value="UniProtKB-KW"/>
</dbReference>
<comment type="caution">
    <text evidence="10">Lacks conserved residue(s) required for the propagation of feature annotation.</text>
</comment>
<keyword evidence="3 10" id="KW-0716">Sensory transduction</keyword>
<sequence length="348" mass="40019">MGRFRCNCKYIVLFLYTYFGVLVGLIKVTLLFYNRKKFGNMIKILHNKPFVPDINRGGEVEKIYLRKIVKTTETQMIAYSTLLVTALWSGAVSFLNSRIFNEKSEWRYPFVPIMIIDTTNSPYFELAGIYQTFWISFYGLLIVTADIVLTIILAHLSTQFKILNNAFKSIRMRSRKMNELAGGDSRNEGIILSKILGEYIEHHLRVFELAAQMEELCHLMILAELSGSVLTLCFILYQVSSIPPNSFSFLLYFFYYWIVVFQISLYCYWGNEVTLQAANVAKAVAEADWLEAPKSVRKAIILVTARSQKPLYMTAGKFVNLSIDTLVRIIKGSFSYFMVLRQRGISEG</sequence>
<dbReference type="GO" id="GO:0005886">
    <property type="term" value="C:plasma membrane"/>
    <property type="evidence" value="ECO:0007669"/>
    <property type="project" value="UniProtKB-SubCell"/>
</dbReference>
<evidence type="ECO:0000256" key="10">
    <source>
        <dbReference type="RuleBase" id="RU351113"/>
    </source>
</evidence>
<accession>A0A411HR37</accession>
<gene>
    <name evidence="11" type="primary">OR56</name>
</gene>
<dbReference type="EMBL" id="MH324889">
    <property type="protein sequence ID" value="QBB72988.1"/>
    <property type="molecule type" value="mRNA"/>
</dbReference>
<feature type="transmembrane region" description="Helical" evidence="10">
    <location>
        <begin position="76"/>
        <end position="95"/>
    </location>
</feature>
<dbReference type="InterPro" id="IPR004117">
    <property type="entry name" value="7tm6_olfct_rcpt"/>
</dbReference>
<feature type="transmembrane region" description="Helical" evidence="10">
    <location>
        <begin position="216"/>
        <end position="237"/>
    </location>
</feature>
<organism evidence="11">
    <name type="scientific">Protaetia brevitarsis</name>
    <name type="common">White-spotted flower chafer beetle</name>
    <name type="synonym">Liocola brevitarsis</name>
    <dbReference type="NCBI Taxonomy" id="348688"/>
    <lineage>
        <taxon>Eukaryota</taxon>
        <taxon>Metazoa</taxon>
        <taxon>Ecdysozoa</taxon>
        <taxon>Arthropoda</taxon>
        <taxon>Hexapoda</taxon>
        <taxon>Insecta</taxon>
        <taxon>Pterygota</taxon>
        <taxon>Neoptera</taxon>
        <taxon>Endopterygota</taxon>
        <taxon>Coleoptera</taxon>
        <taxon>Polyphaga</taxon>
        <taxon>Scarabaeiformia</taxon>
        <taxon>Scarabaeidae</taxon>
        <taxon>Cetoniinae</taxon>
        <taxon>Protaetia</taxon>
        <taxon>Liocola</taxon>
    </lineage>
</organism>
<protein>
    <recommendedName>
        <fullName evidence="10">Odorant receptor</fullName>
    </recommendedName>
</protein>
<evidence type="ECO:0000256" key="4">
    <source>
        <dbReference type="ARBA" id="ARBA00022692"/>
    </source>
</evidence>
<evidence type="ECO:0000256" key="3">
    <source>
        <dbReference type="ARBA" id="ARBA00022606"/>
    </source>
</evidence>
<evidence type="ECO:0000256" key="9">
    <source>
        <dbReference type="ARBA" id="ARBA00023224"/>
    </source>
</evidence>
<keyword evidence="9 10" id="KW-0807">Transducer</keyword>
<comment type="similarity">
    <text evidence="10">Belongs to the insect chemoreceptor superfamily. Heteromeric odorant receptor channel (TC 1.A.69) family.</text>
</comment>
<dbReference type="Pfam" id="PF02949">
    <property type="entry name" value="7tm_6"/>
    <property type="match status" value="1"/>
</dbReference>
<evidence type="ECO:0000256" key="6">
    <source>
        <dbReference type="ARBA" id="ARBA00022989"/>
    </source>
</evidence>
<feature type="transmembrane region" description="Helical" evidence="10">
    <location>
        <begin position="12"/>
        <end position="33"/>
    </location>
</feature>